<organism evidence="9 10">
    <name type="scientific">Glutamicibacter arilaitensis</name>
    <dbReference type="NCBI Taxonomy" id="256701"/>
    <lineage>
        <taxon>Bacteria</taxon>
        <taxon>Bacillati</taxon>
        <taxon>Actinomycetota</taxon>
        <taxon>Actinomycetes</taxon>
        <taxon>Micrococcales</taxon>
        <taxon>Micrococcaceae</taxon>
        <taxon>Glutamicibacter</taxon>
    </lineage>
</organism>
<dbReference type="InterPro" id="IPR018076">
    <property type="entry name" value="T2SS_GspF_dom"/>
</dbReference>
<feature type="domain" description="Type II secretion system protein GspF" evidence="8">
    <location>
        <begin position="52"/>
        <end position="175"/>
    </location>
</feature>
<evidence type="ECO:0000256" key="4">
    <source>
        <dbReference type="ARBA" id="ARBA00022989"/>
    </source>
</evidence>
<dbReference type="PANTHER" id="PTHR35007">
    <property type="entry name" value="INTEGRAL MEMBRANE PROTEIN-RELATED"/>
    <property type="match status" value="1"/>
</dbReference>
<feature type="transmembrane region" description="Helical" evidence="6">
    <location>
        <begin position="164"/>
        <end position="184"/>
    </location>
</feature>
<dbReference type="EMBL" id="PNQX01000001">
    <property type="protein sequence ID" value="PMQ20201.1"/>
    <property type="molecule type" value="Genomic_DNA"/>
</dbReference>
<accession>A0A2N7S236</accession>
<sequence>MLILICAAFALWLWIPPHAAAANPGALRRIWTHGATKRKDGHSVLNADARVIRELSALLRSGLSFYPAIDALLDAEEEHGKIVGALKELQATHRLNNSAPRGDALDGNQSPAVQRLHWCLELSARSGASLADVLERLAEDLENALVAQQAFDAAMAGPKATIKLLTWLPLVGFGFGMLLGIDVLGTIASSWAAQLSVLIGAVLWIANRIWCQRLMRTTSSQAFS</sequence>
<evidence type="ECO:0000259" key="8">
    <source>
        <dbReference type="Pfam" id="PF00482"/>
    </source>
</evidence>
<name>A0A2N7S236_9MICC</name>
<evidence type="ECO:0000313" key="10">
    <source>
        <dbReference type="Proteomes" id="UP000235739"/>
    </source>
</evidence>
<keyword evidence="7" id="KW-0732">Signal</keyword>
<feature type="transmembrane region" description="Helical" evidence="6">
    <location>
        <begin position="191"/>
        <end position="210"/>
    </location>
</feature>
<dbReference type="GO" id="GO:0005886">
    <property type="term" value="C:plasma membrane"/>
    <property type="evidence" value="ECO:0007669"/>
    <property type="project" value="UniProtKB-SubCell"/>
</dbReference>
<evidence type="ECO:0000256" key="1">
    <source>
        <dbReference type="ARBA" id="ARBA00004651"/>
    </source>
</evidence>
<keyword evidence="3 6" id="KW-0812">Transmembrane</keyword>
<dbReference type="RefSeq" id="WP_013349829.1">
    <property type="nucleotide sequence ID" value="NZ_JABUYH010000002.1"/>
</dbReference>
<evidence type="ECO:0000256" key="7">
    <source>
        <dbReference type="SAM" id="SignalP"/>
    </source>
</evidence>
<reference evidence="9 10" key="1">
    <citation type="journal article" date="2017" name="Elife">
        <title>Extensive horizontal gene transfer in cheese-associated bacteria.</title>
        <authorList>
            <person name="Bonham K.S."/>
            <person name="Wolfe B.E."/>
            <person name="Dutton R.J."/>
        </authorList>
    </citation>
    <scope>NUCLEOTIDE SEQUENCE [LARGE SCALE GENOMIC DNA]</scope>
    <source>
        <strain evidence="9 10">JB182</strain>
    </source>
</reference>
<protein>
    <recommendedName>
        <fullName evidence="8">Type II secretion system protein GspF domain-containing protein</fullName>
    </recommendedName>
</protein>
<evidence type="ECO:0000256" key="6">
    <source>
        <dbReference type="SAM" id="Phobius"/>
    </source>
</evidence>
<feature type="chain" id="PRO_5014860190" description="Type II secretion system protein GspF domain-containing protein" evidence="7">
    <location>
        <begin position="22"/>
        <end position="224"/>
    </location>
</feature>
<keyword evidence="4 6" id="KW-1133">Transmembrane helix</keyword>
<gene>
    <name evidence="9" type="ORF">CIK84_00825</name>
</gene>
<comment type="subcellular location">
    <subcellularLocation>
        <location evidence="1">Cell membrane</location>
        <topology evidence="1">Multi-pass membrane protein</topology>
    </subcellularLocation>
</comment>
<evidence type="ECO:0000313" key="9">
    <source>
        <dbReference type="EMBL" id="PMQ20201.1"/>
    </source>
</evidence>
<evidence type="ECO:0000256" key="3">
    <source>
        <dbReference type="ARBA" id="ARBA00022692"/>
    </source>
</evidence>
<evidence type="ECO:0000256" key="5">
    <source>
        <dbReference type="ARBA" id="ARBA00023136"/>
    </source>
</evidence>
<dbReference type="PANTHER" id="PTHR35007:SF4">
    <property type="entry name" value="CONSERVED TRANSMEMBRANE PROTEIN-RELATED"/>
    <property type="match status" value="1"/>
</dbReference>
<dbReference type="AlphaFoldDB" id="A0A2N7S236"/>
<dbReference type="GeneID" id="303187017"/>
<dbReference type="Proteomes" id="UP000235739">
    <property type="component" value="Unassembled WGS sequence"/>
</dbReference>
<proteinExistence type="predicted"/>
<evidence type="ECO:0000256" key="2">
    <source>
        <dbReference type="ARBA" id="ARBA00022475"/>
    </source>
</evidence>
<feature type="signal peptide" evidence="7">
    <location>
        <begin position="1"/>
        <end position="21"/>
    </location>
</feature>
<comment type="caution">
    <text evidence="9">The sequence shown here is derived from an EMBL/GenBank/DDBJ whole genome shotgun (WGS) entry which is preliminary data.</text>
</comment>
<keyword evidence="5 6" id="KW-0472">Membrane</keyword>
<dbReference type="Pfam" id="PF00482">
    <property type="entry name" value="T2SSF"/>
    <property type="match status" value="1"/>
</dbReference>
<keyword evidence="2" id="KW-1003">Cell membrane</keyword>